<dbReference type="RefSeq" id="XP_024330349.1">
    <property type="nucleotide sequence ID" value="XM_024475989.1"/>
</dbReference>
<comment type="caution">
    <text evidence="1">The sequence shown here is derived from an EMBL/GenBank/DDBJ whole genome shotgun (WGS) entry which is preliminary data.</text>
</comment>
<dbReference type="AlphaFoldDB" id="A0A0F9YPP1"/>
<dbReference type="VEuPathDB" id="MicrosporidiaDB:AAJ76_5600013210"/>
<accession>A0A0F9YPP1</accession>
<evidence type="ECO:0000313" key="1">
    <source>
        <dbReference type="EMBL" id="KKO74607.1"/>
    </source>
</evidence>
<proteinExistence type="predicted"/>
<keyword evidence="2" id="KW-1185">Reference proteome</keyword>
<protein>
    <submittedName>
        <fullName evidence="1">Uncharacterized protein</fullName>
    </submittedName>
</protein>
<sequence length="300" mass="36177">MIFFNILYCICVMKNTLGRQKRKRYKVSTCKLTFRSKNSYYSNKHHQDNSKPDFINNQHQNNFTEKVQKQSKNISVEQKFNNSTLNSINDINCSNYFLLFDTNNDISNLISNLQTDLNSIINKFKRNNLPQKITTRKVLIIKNKMDTYEREWKLKNKNLHNIITNKLYKLKIHIRRLVTEQSKQERLIQIVKIVRIILIKIYILRVKFSNTSNDFIYKLKCYVFILKVVRHLKYRIPSDCFIERLRDEIGINTESSYNLDADVNYDFIEKEVFDMWDYFDKYFQPLKRIIAKMKESVIIT</sequence>
<organism evidence="1 2">
    <name type="scientific">Vairimorpha ceranae</name>
    <dbReference type="NCBI Taxonomy" id="40302"/>
    <lineage>
        <taxon>Eukaryota</taxon>
        <taxon>Fungi</taxon>
        <taxon>Fungi incertae sedis</taxon>
        <taxon>Microsporidia</taxon>
        <taxon>Nosematidae</taxon>
        <taxon>Vairimorpha</taxon>
    </lineage>
</organism>
<evidence type="ECO:0000313" key="2">
    <source>
        <dbReference type="Proteomes" id="UP000034350"/>
    </source>
</evidence>
<dbReference type="EMBL" id="JPQZ01000056">
    <property type="protein sequence ID" value="KKO74607.1"/>
    <property type="molecule type" value="Genomic_DNA"/>
</dbReference>
<dbReference type="GeneID" id="36320937"/>
<dbReference type="VEuPathDB" id="MicrosporidiaDB:NCER_100387"/>
<gene>
    <name evidence="1" type="ORF">AAJ76_5600013210</name>
</gene>
<dbReference type="Proteomes" id="UP000034350">
    <property type="component" value="Unassembled WGS sequence"/>
</dbReference>
<name>A0A0F9YPP1_9MICR</name>
<reference evidence="1 2" key="1">
    <citation type="journal article" date="2015" name="Environ. Microbiol.">
        <title>Genome analyses suggest the presence of polyploidy and recent human-driven expansions in eight global populations of the honeybee pathogen Nosema ceranae.</title>
        <authorList>
            <person name="Pelin A."/>
            <person name="Selman M."/>
            <person name="Aris-Brosou S."/>
            <person name="Farinelli L."/>
            <person name="Corradi N."/>
        </authorList>
    </citation>
    <scope>NUCLEOTIDE SEQUENCE [LARGE SCALE GENOMIC DNA]</scope>
    <source>
        <strain evidence="1 2">PA08 1199</strain>
    </source>
</reference>
<dbReference type="VEuPathDB" id="MicrosporidiaDB:G9O61_00g013060"/>